<evidence type="ECO:0000256" key="7">
    <source>
        <dbReference type="ARBA" id="ARBA00023125"/>
    </source>
</evidence>
<dbReference type="Gene3D" id="1.10.10.60">
    <property type="entry name" value="Homeodomain-like"/>
    <property type="match status" value="1"/>
</dbReference>
<sequence>MYSYDWRYDSARPTGFTIFPGRILQLKTMDSNKDRKFKMALRSQGQLRSTIEVGPRHQAEIPPFDPKYRYPEDMPSRETPLWIPFPDSEETINKMYSEAILRAFPYRHDEDALFCLYRSGNDDKAAAQMLLKGCAPANAPTRTTTQHGPVFFNKQENARFEDGLLKYGTNFHQMRREFFPKLKVGDLVDWYYRWKKTPMQAIFVRKLKAAINNNELRFERR</sequence>
<evidence type="ECO:0000256" key="5">
    <source>
        <dbReference type="ARBA" id="ARBA00022833"/>
    </source>
</evidence>
<dbReference type="PANTHER" id="PTHR16089">
    <property type="entry name" value="REST COREPRESSOR COREST PROTEIN-RELATED"/>
    <property type="match status" value="1"/>
</dbReference>
<feature type="domain" description="ELM2" evidence="10">
    <location>
        <begin position="49"/>
        <end position="134"/>
    </location>
</feature>
<evidence type="ECO:0000259" key="10">
    <source>
        <dbReference type="PROSITE" id="PS51156"/>
    </source>
</evidence>
<accession>A0A1I7ZZA6</accession>
<evidence type="ECO:0000313" key="11">
    <source>
        <dbReference type="Proteomes" id="UP000095287"/>
    </source>
</evidence>
<dbReference type="PANTHER" id="PTHR16089:SF40">
    <property type="entry name" value="SUPPRESSOR OF ACTIVATED EGL-4 PROTEIN 1"/>
    <property type="match status" value="1"/>
</dbReference>
<evidence type="ECO:0000256" key="2">
    <source>
        <dbReference type="ARBA" id="ARBA00022491"/>
    </source>
</evidence>
<evidence type="ECO:0000256" key="4">
    <source>
        <dbReference type="ARBA" id="ARBA00022771"/>
    </source>
</evidence>
<dbReference type="GO" id="GO:0005667">
    <property type="term" value="C:transcription regulator complex"/>
    <property type="evidence" value="ECO:0007669"/>
    <property type="project" value="TreeGrafter"/>
</dbReference>
<keyword evidence="9" id="KW-0539">Nucleus</keyword>
<dbReference type="InterPro" id="IPR009057">
    <property type="entry name" value="Homeodomain-like_sf"/>
</dbReference>
<evidence type="ECO:0000256" key="8">
    <source>
        <dbReference type="ARBA" id="ARBA00023163"/>
    </source>
</evidence>
<dbReference type="GO" id="GO:0003677">
    <property type="term" value="F:DNA binding"/>
    <property type="evidence" value="ECO:0007669"/>
    <property type="project" value="UniProtKB-KW"/>
</dbReference>
<keyword evidence="5" id="KW-0862">Zinc</keyword>
<comment type="subcellular location">
    <subcellularLocation>
        <location evidence="1">Nucleus</location>
    </subcellularLocation>
</comment>
<proteinExistence type="predicted"/>
<protein>
    <submittedName>
        <fullName evidence="12">ELM2 domain-containing protein</fullName>
    </submittedName>
</protein>
<name>A0A1I7ZZA6_9BILA</name>
<keyword evidence="7" id="KW-0238">DNA-binding</keyword>
<dbReference type="InterPro" id="IPR000949">
    <property type="entry name" value="ELM2_dom"/>
</dbReference>
<dbReference type="WBParaSite" id="L893_g3106.t1">
    <property type="protein sequence ID" value="L893_g3106.t1"/>
    <property type="gene ID" value="L893_g3106"/>
</dbReference>
<dbReference type="Proteomes" id="UP000095287">
    <property type="component" value="Unplaced"/>
</dbReference>
<keyword evidence="2" id="KW-0678">Repressor</keyword>
<dbReference type="GO" id="GO:0003714">
    <property type="term" value="F:transcription corepressor activity"/>
    <property type="evidence" value="ECO:0007669"/>
    <property type="project" value="TreeGrafter"/>
</dbReference>
<dbReference type="GO" id="GO:0006357">
    <property type="term" value="P:regulation of transcription by RNA polymerase II"/>
    <property type="evidence" value="ECO:0007669"/>
    <property type="project" value="TreeGrafter"/>
</dbReference>
<dbReference type="InterPro" id="IPR051066">
    <property type="entry name" value="Trans_reg/Corepressor"/>
</dbReference>
<reference evidence="12" key="1">
    <citation type="submission" date="2016-11" db="UniProtKB">
        <authorList>
            <consortium name="WormBaseParasite"/>
        </authorList>
    </citation>
    <scope>IDENTIFICATION</scope>
</reference>
<dbReference type="PROSITE" id="PS51156">
    <property type="entry name" value="ELM2"/>
    <property type="match status" value="1"/>
</dbReference>
<organism evidence="11 12">
    <name type="scientific">Steinernema glaseri</name>
    <dbReference type="NCBI Taxonomy" id="37863"/>
    <lineage>
        <taxon>Eukaryota</taxon>
        <taxon>Metazoa</taxon>
        <taxon>Ecdysozoa</taxon>
        <taxon>Nematoda</taxon>
        <taxon>Chromadorea</taxon>
        <taxon>Rhabditida</taxon>
        <taxon>Tylenchina</taxon>
        <taxon>Panagrolaimomorpha</taxon>
        <taxon>Strongyloidoidea</taxon>
        <taxon>Steinernematidae</taxon>
        <taxon>Steinernema</taxon>
    </lineage>
</organism>
<evidence type="ECO:0000256" key="1">
    <source>
        <dbReference type="ARBA" id="ARBA00004123"/>
    </source>
</evidence>
<dbReference type="GO" id="GO:0000118">
    <property type="term" value="C:histone deacetylase complex"/>
    <property type="evidence" value="ECO:0007669"/>
    <property type="project" value="TreeGrafter"/>
</dbReference>
<keyword evidence="11" id="KW-1185">Reference proteome</keyword>
<dbReference type="AlphaFoldDB" id="A0A1I7ZZA6"/>
<keyword evidence="4" id="KW-0863">Zinc-finger</keyword>
<keyword evidence="3" id="KW-0479">Metal-binding</keyword>
<dbReference type="SMART" id="SM01189">
    <property type="entry name" value="ELM2"/>
    <property type="match status" value="1"/>
</dbReference>
<evidence type="ECO:0000256" key="3">
    <source>
        <dbReference type="ARBA" id="ARBA00022723"/>
    </source>
</evidence>
<dbReference type="FunFam" id="1.10.10.60:FF:000012">
    <property type="entry name" value="Metastasis-associated 1 family, member 3"/>
    <property type="match status" value="1"/>
</dbReference>
<evidence type="ECO:0000256" key="6">
    <source>
        <dbReference type="ARBA" id="ARBA00023015"/>
    </source>
</evidence>
<dbReference type="Pfam" id="PF01448">
    <property type="entry name" value="ELM2"/>
    <property type="match status" value="1"/>
</dbReference>
<evidence type="ECO:0000256" key="9">
    <source>
        <dbReference type="ARBA" id="ARBA00023242"/>
    </source>
</evidence>
<dbReference type="SUPFAM" id="SSF46689">
    <property type="entry name" value="Homeodomain-like"/>
    <property type="match status" value="1"/>
</dbReference>
<dbReference type="GO" id="GO:0008270">
    <property type="term" value="F:zinc ion binding"/>
    <property type="evidence" value="ECO:0007669"/>
    <property type="project" value="UniProtKB-KW"/>
</dbReference>
<evidence type="ECO:0000313" key="12">
    <source>
        <dbReference type="WBParaSite" id="L893_g3106.t1"/>
    </source>
</evidence>
<keyword evidence="6" id="KW-0805">Transcription regulation</keyword>
<keyword evidence="8" id="KW-0804">Transcription</keyword>